<dbReference type="InterPro" id="IPR003018">
    <property type="entry name" value="GAF"/>
</dbReference>
<evidence type="ECO:0000313" key="4">
    <source>
        <dbReference type="Proteomes" id="UP001239909"/>
    </source>
</evidence>
<evidence type="ECO:0000313" key="3">
    <source>
        <dbReference type="EMBL" id="GMG82446.1"/>
    </source>
</evidence>
<dbReference type="Pfam" id="PF01590">
    <property type="entry name" value="GAF"/>
    <property type="match status" value="1"/>
</dbReference>
<evidence type="ECO:0000259" key="2">
    <source>
        <dbReference type="Pfam" id="PF02954"/>
    </source>
</evidence>
<dbReference type="Gene3D" id="1.10.10.60">
    <property type="entry name" value="Homeodomain-like"/>
    <property type="match status" value="1"/>
</dbReference>
<protein>
    <submittedName>
        <fullName evidence="3">Helix-turn-helix domain-containing protein</fullName>
    </submittedName>
</protein>
<proteinExistence type="predicted"/>
<feature type="domain" description="GAF" evidence="1">
    <location>
        <begin position="67"/>
        <end position="179"/>
    </location>
</feature>
<gene>
    <name evidence="3" type="ORF">LNKW23_16590</name>
</gene>
<evidence type="ECO:0000259" key="1">
    <source>
        <dbReference type="Pfam" id="PF01590"/>
    </source>
</evidence>
<dbReference type="InterPro" id="IPR002197">
    <property type="entry name" value="HTH_Fis"/>
</dbReference>
<dbReference type="SUPFAM" id="SSF46689">
    <property type="entry name" value="Homeodomain-like"/>
    <property type="match status" value="1"/>
</dbReference>
<organism evidence="3 4">
    <name type="scientific">Paralimibaculum aggregatum</name>
    <dbReference type="NCBI Taxonomy" id="3036245"/>
    <lineage>
        <taxon>Bacteria</taxon>
        <taxon>Pseudomonadati</taxon>
        <taxon>Pseudomonadota</taxon>
        <taxon>Alphaproteobacteria</taxon>
        <taxon>Rhodobacterales</taxon>
        <taxon>Paracoccaceae</taxon>
        <taxon>Paralimibaculum</taxon>
    </lineage>
</organism>
<dbReference type="Gene3D" id="3.30.450.40">
    <property type="match status" value="1"/>
</dbReference>
<dbReference type="Pfam" id="PF02954">
    <property type="entry name" value="HTH_8"/>
    <property type="match status" value="1"/>
</dbReference>
<dbReference type="RefSeq" id="WP_285671222.1">
    <property type="nucleotide sequence ID" value="NZ_BSYI01000010.1"/>
</dbReference>
<name>A0ABQ6LPM3_9RHOB</name>
<dbReference type="PRINTS" id="PR01590">
    <property type="entry name" value="HTHFIS"/>
</dbReference>
<reference evidence="3 4" key="1">
    <citation type="submission" date="2023-04" db="EMBL/GenBank/DDBJ databases">
        <title>Marinoamorphus aggregata gen. nov., sp. Nov., isolate from tissue of brittle star Ophioplocus japonicus.</title>
        <authorList>
            <person name="Kawano K."/>
            <person name="Sawayama S."/>
            <person name="Nakagawa S."/>
        </authorList>
    </citation>
    <scope>NUCLEOTIDE SEQUENCE [LARGE SCALE GENOMIC DNA]</scope>
    <source>
        <strain evidence="3 4">NKW23</strain>
    </source>
</reference>
<comment type="caution">
    <text evidence="3">The sequence shown here is derived from an EMBL/GenBank/DDBJ whole genome shotgun (WGS) entry which is preliminary data.</text>
</comment>
<dbReference type="InterPro" id="IPR009057">
    <property type="entry name" value="Homeodomain-like_sf"/>
</dbReference>
<feature type="domain" description="DNA binding HTH" evidence="2">
    <location>
        <begin position="271"/>
        <end position="309"/>
    </location>
</feature>
<dbReference type="SUPFAM" id="SSF55781">
    <property type="entry name" value="GAF domain-like"/>
    <property type="match status" value="1"/>
</dbReference>
<dbReference type="Proteomes" id="UP001239909">
    <property type="component" value="Unassembled WGS sequence"/>
</dbReference>
<dbReference type="InterPro" id="IPR029016">
    <property type="entry name" value="GAF-like_dom_sf"/>
</dbReference>
<dbReference type="EMBL" id="BSYI01000010">
    <property type="protein sequence ID" value="GMG82446.1"/>
    <property type="molecule type" value="Genomic_DNA"/>
</dbReference>
<sequence length="314" mass="33655">MTRHADSVWSAVSSRGDHAPHTLSWRRCVMQHGLDPAAHRRPPRVTEAELRIAAERAGDMVAAAVPEMDRLFEAFGRAGCCLVLTDSTGLALERRGRPGDDAEFRSLGLWSGTLWNEANVGTNGIGTALAEQRSVGIHRDAHFLSMNTGLSCATAPIRDHRGRLAGALDISSARYDMNEALLGVFLHSARGAAQQIETTLFRNAFPGARVVLAPGCASRHGLLALDRDDIVIGATAAARQALGIDDDWIAAGHGAGDLLDEDTGERPAGFEDAERRTVRTALAQCAGNVSAAARMLGISRATLHRKIKRHGLRR</sequence>
<keyword evidence="4" id="KW-1185">Reference proteome</keyword>
<accession>A0ABQ6LPM3</accession>